<dbReference type="SUPFAM" id="SSF52833">
    <property type="entry name" value="Thioredoxin-like"/>
    <property type="match status" value="1"/>
</dbReference>
<dbReference type="PRINTS" id="PR00160">
    <property type="entry name" value="GLUTAREDOXIN"/>
</dbReference>
<comment type="caution">
    <text evidence="4">The sequence shown here is derived from an EMBL/GenBank/DDBJ whole genome shotgun (WGS) entry which is preliminary data.</text>
</comment>
<accession>A0A9W7AB94</accession>
<dbReference type="Pfam" id="PF00462">
    <property type="entry name" value="Glutaredoxin"/>
    <property type="match status" value="1"/>
</dbReference>
<dbReference type="InterPro" id="IPR014025">
    <property type="entry name" value="Glutaredoxin_subgr"/>
</dbReference>
<dbReference type="PANTHER" id="PTHR46361">
    <property type="entry name" value="ELECTRON CARRIER/ PROTEIN DISULFIDE OXIDOREDUCTASE"/>
    <property type="match status" value="1"/>
</dbReference>
<dbReference type="AlphaFoldDB" id="A0A9W7AB94"/>
<proteinExistence type="predicted"/>
<dbReference type="InterPro" id="IPR002109">
    <property type="entry name" value="Glutaredoxin"/>
</dbReference>
<evidence type="ECO:0000313" key="5">
    <source>
        <dbReference type="Proteomes" id="UP001165082"/>
    </source>
</evidence>
<evidence type="ECO:0000256" key="1">
    <source>
        <dbReference type="ARBA" id="ARBA00023157"/>
    </source>
</evidence>
<keyword evidence="5" id="KW-1185">Reference proteome</keyword>
<reference evidence="4" key="1">
    <citation type="submission" date="2022-07" db="EMBL/GenBank/DDBJ databases">
        <title>Genome analysis of Parmales, a sister group of diatoms, reveals the evolutionary specialization of diatoms from phago-mixotrophs to photoautotrophs.</title>
        <authorList>
            <person name="Ban H."/>
            <person name="Sato S."/>
            <person name="Yoshikawa S."/>
            <person name="Kazumasa Y."/>
            <person name="Nakamura Y."/>
            <person name="Ichinomiya M."/>
            <person name="Saitoh K."/>
            <person name="Sato N."/>
            <person name="Blanc-Mathieu R."/>
            <person name="Endo H."/>
            <person name="Kuwata A."/>
            <person name="Ogata H."/>
        </authorList>
    </citation>
    <scope>NUCLEOTIDE SEQUENCE</scope>
</reference>
<protein>
    <recommendedName>
        <fullName evidence="3">Glutaredoxin domain-containing protein</fullName>
    </recommendedName>
</protein>
<dbReference type="Gene3D" id="3.40.30.10">
    <property type="entry name" value="Glutaredoxin"/>
    <property type="match status" value="1"/>
</dbReference>
<keyword evidence="2" id="KW-0676">Redox-active center</keyword>
<gene>
    <name evidence="4" type="ORF">TrRE_jg2736</name>
</gene>
<feature type="domain" description="Glutaredoxin" evidence="3">
    <location>
        <begin position="9"/>
        <end position="70"/>
    </location>
</feature>
<keyword evidence="1" id="KW-1015">Disulfide bond</keyword>
<dbReference type="InterPro" id="IPR011767">
    <property type="entry name" value="GLR_AS"/>
</dbReference>
<dbReference type="PROSITE" id="PS00195">
    <property type="entry name" value="GLUTAREDOXIN_1"/>
    <property type="match status" value="1"/>
</dbReference>
<name>A0A9W7AB94_9STRA</name>
<dbReference type="OrthoDB" id="41681at2759"/>
<dbReference type="CDD" id="cd02066">
    <property type="entry name" value="GRX_family"/>
    <property type="match status" value="1"/>
</dbReference>
<sequence>MVATSKATISLFTLPSCPHCLYVKSALANNFPSNAVNIIDIQNYPTRRSDMIKLTSRFTVPQVFVNEHYIGGADDFKKFTGIFPEDKKVEPEGDMSWFEEPAKVEETRLRPVQESEKLVELPTPPFADKTDYASLIKADRGSANDAKTPSVLNCLVSYKDRVDPNPIAVVHRLKKQLDKIIENHRDDQQAVDYQAIKGLDEFLDFEVATAELQSIKLADMGDGVKKVSRSRSSSTMDEQDLCDYW</sequence>
<evidence type="ECO:0000259" key="3">
    <source>
        <dbReference type="Pfam" id="PF00462"/>
    </source>
</evidence>
<organism evidence="4 5">
    <name type="scientific">Triparma retinervis</name>
    <dbReference type="NCBI Taxonomy" id="2557542"/>
    <lineage>
        <taxon>Eukaryota</taxon>
        <taxon>Sar</taxon>
        <taxon>Stramenopiles</taxon>
        <taxon>Ochrophyta</taxon>
        <taxon>Bolidophyceae</taxon>
        <taxon>Parmales</taxon>
        <taxon>Triparmaceae</taxon>
        <taxon>Triparma</taxon>
    </lineage>
</organism>
<dbReference type="PROSITE" id="PS51354">
    <property type="entry name" value="GLUTAREDOXIN_2"/>
    <property type="match status" value="1"/>
</dbReference>
<dbReference type="PANTHER" id="PTHR46361:SF3">
    <property type="entry name" value="ELECTRON CARRIER_ PROTEIN DISULFIDE OXIDOREDUCTASE"/>
    <property type="match status" value="1"/>
</dbReference>
<evidence type="ECO:0000256" key="2">
    <source>
        <dbReference type="ARBA" id="ARBA00023284"/>
    </source>
</evidence>
<dbReference type="Proteomes" id="UP001165082">
    <property type="component" value="Unassembled WGS sequence"/>
</dbReference>
<evidence type="ECO:0000313" key="4">
    <source>
        <dbReference type="EMBL" id="GMH66292.1"/>
    </source>
</evidence>
<dbReference type="EMBL" id="BRXZ01002611">
    <property type="protein sequence ID" value="GMH66292.1"/>
    <property type="molecule type" value="Genomic_DNA"/>
</dbReference>
<dbReference type="InterPro" id="IPR036249">
    <property type="entry name" value="Thioredoxin-like_sf"/>
</dbReference>